<protein>
    <recommendedName>
        <fullName evidence="1">Carrier domain-containing protein</fullName>
    </recommendedName>
</protein>
<dbReference type="InterPro" id="IPR009081">
    <property type="entry name" value="PP-bd_ACP"/>
</dbReference>
<keyword evidence="3" id="KW-1185">Reference proteome</keyword>
<dbReference type="InterPro" id="IPR029058">
    <property type="entry name" value="AB_hydrolase_fold"/>
</dbReference>
<gene>
    <name evidence="2" type="ORF">GCM10023235_06480</name>
</gene>
<dbReference type="InterPro" id="IPR001031">
    <property type="entry name" value="Thioesterase"/>
</dbReference>
<comment type="caution">
    <text evidence="2">The sequence shown here is derived from an EMBL/GenBank/DDBJ whole genome shotgun (WGS) entry which is preliminary data.</text>
</comment>
<evidence type="ECO:0000313" key="2">
    <source>
        <dbReference type="EMBL" id="GAA4834601.1"/>
    </source>
</evidence>
<accession>A0ABP9D8F1</accession>
<dbReference type="SUPFAM" id="SSF47336">
    <property type="entry name" value="ACP-like"/>
    <property type="match status" value="1"/>
</dbReference>
<dbReference type="EMBL" id="BAABIS010000001">
    <property type="protein sequence ID" value="GAA4834601.1"/>
    <property type="molecule type" value="Genomic_DNA"/>
</dbReference>
<dbReference type="Gene3D" id="3.40.50.1820">
    <property type="entry name" value="alpha/beta hydrolase"/>
    <property type="match status" value="1"/>
</dbReference>
<proteinExistence type="predicted"/>
<organism evidence="2 3">
    <name type="scientific">Kitasatospora terrestris</name>
    <dbReference type="NCBI Taxonomy" id="258051"/>
    <lineage>
        <taxon>Bacteria</taxon>
        <taxon>Bacillati</taxon>
        <taxon>Actinomycetota</taxon>
        <taxon>Actinomycetes</taxon>
        <taxon>Kitasatosporales</taxon>
        <taxon>Streptomycetaceae</taxon>
        <taxon>Kitasatospora</taxon>
    </lineage>
</organism>
<dbReference type="SUPFAM" id="SSF53474">
    <property type="entry name" value="alpha/beta-Hydrolases"/>
    <property type="match status" value="1"/>
</dbReference>
<sequence length="350" mass="36855">MTSASGSCQTIERTLRETWADLFGAEVSPYDDFFEIGGNSLRVVDAVIAARQRGIALRSSAVFRNPTPARLAESLTLGAAGEGVRPPAALTADSPAAADPTERRRLTRITTGEGSPVFLVHSDRYAGAERAAALGWCGGRPVHGLVLPGTDGTDPWEGSLTGLAEAYAAELLEARPEGGFALVGVAAGAVLAFETARVLRARSAQVSALVMIRPDLPGQAGPAHPQEALEAQLARVARLCGLGGEESGEQVLARLRAEGWYDGETPAAELPRLQRASAALAVALAGYRPRAYDGPVLIVQDERDAGPTEEVWGPVLEDDAVHWTDYGVESPGPLLADPEIARITREELAR</sequence>
<evidence type="ECO:0000259" key="1">
    <source>
        <dbReference type="PROSITE" id="PS50075"/>
    </source>
</evidence>
<dbReference type="RefSeq" id="WP_345695214.1">
    <property type="nucleotide sequence ID" value="NZ_BAABIS010000001.1"/>
</dbReference>
<name>A0ABP9D8F1_9ACTN</name>
<feature type="domain" description="Carrier" evidence="1">
    <location>
        <begin position="6"/>
        <end position="79"/>
    </location>
</feature>
<evidence type="ECO:0000313" key="3">
    <source>
        <dbReference type="Proteomes" id="UP001501752"/>
    </source>
</evidence>
<dbReference type="Proteomes" id="UP001501752">
    <property type="component" value="Unassembled WGS sequence"/>
</dbReference>
<dbReference type="PANTHER" id="PTHR45527">
    <property type="entry name" value="NONRIBOSOMAL PEPTIDE SYNTHETASE"/>
    <property type="match status" value="1"/>
</dbReference>
<dbReference type="PANTHER" id="PTHR45527:SF3">
    <property type="entry name" value="SIDEROPHORE SYNTHETASE (EUROFUNG)"/>
    <property type="match status" value="1"/>
</dbReference>
<dbReference type="InterPro" id="IPR036736">
    <property type="entry name" value="ACP-like_sf"/>
</dbReference>
<dbReference type="Pfam" id="PF00975">
    <property type="entry name" value="Thioesterase"/>
    <property type="match status" value="1"/>
</dbReference>
<reference evidence="3" key="1">
    <citation type="journal article" date="2019" name="Int. J. Syst. Evol. Microbiol.">
        <title>The Global Catalogue of Microorganisms (GCM) 10K type strain sequencing project: providing services to taxonomists for standard genome sequencing and annotation.</title>
        <authorList>
            <consortium name="The Broad Institute Genomics Platform"/>
            <consortium name="The Broad Institute Genome Sequencing Center for Infectious Disease"/>
            <person name="Wu L."/>
            <person name="Ma J."/>
        </authorList>
    </citation>
    <scope>NUCLEOTIDE SEQUENCE [LARGE SCALE GENOMIC DNA]</scope>
    <source>
        <strain evidence="3">JCM 13006</strain>
    </source>
</reference>
<dbReference type="Pfam" id="PF00550">
    <property type="entry name" value="PP-binding"/>
    <property type="match status" value="1"/>
</dbReference>
<dbReference type="Gene3D" id="1.10.1200.10">
    <property type="entry name" value="ACP-like"/>
    <property type="match status" value="1"/>
</dbReference>
<dbReference type="PROSITE" id="PS50075">
    <property type="entry name" value="CARRIER"/>
    <property type="match status" value="1"/>
</dbReference>